<gene>
    <name evidence="1" type="ORF">ALO64_02221</name>
</gene>
<protein>
    <submittedName>
        <fullName evidence="1">Outer membrane receptor protein</fullName>
    </submittedName>
</protein>
<dbReference type="Proteomes" id="UP000050455">
    <property type="component" value="Unassembled WGS sequence"/>
</dbReference>
<name>A0A0P9U498_9PSED</name>
<reference evidence="1 2" key="1">
    <citation type="submission" date="2015-09" db="EMBL/GenBank/DDBJ databases">
        <title>Genome announcement of multiple Pseudomonas syringae strains.</title>
        <authorList>
            <person name="Thakur S."/>
            <person name="Wang P.W."/>
            <person name="Gong Y."/>
            <person name="Weir B.S."/>
            <person name="Guttman D.S."/>
        </authorList>
    </citation>
    <scope>NUCLEOTIDE SEQUENCE [LARGE SCALE GENOMIC DNA]</scope>
    <source>
        <strain evidence="1 2">ICMP6289</strain>
    </source>
</reference>
<dbReference type="Pfam" id="PF10618">
    <property type="entry name" value="Tail_tube"/>
    <property type="match status" value="1"/>
</dbReference>
<dbReference type="InterPro" id="IPR019596">
    <property type="entry name" value="Phage_Mu_GpM_tail_tub"/>
</dbReference>
<comment type="caution">
    <text evidence="1">The sequence shown here is derived from an EMBL/GenBank/DDBJ whole genome shotgun (WGS) entry which is preliminary data.</text>
</comment>
<evidence type="ECO:0000313" key="1">
    <source>
        <dbReference type="EMBL" id="KPX82059.1"/>
    </source>
</evidence>
<dbReference type="PATRIC" id="fig|86176.4.peg.2419"/>
<keyword evidence="1" id="KW-0675">Receptor</keyword>
<dbReference type="AlphaFoldDB" id="A0A0P9U498"/>
<proteinExistence type="predicted"/>
<sequence length="121" mass="13135">MLEINNMGQKVAGTCYIKVDGTQLTISGGGEAPLMNIKRETVVPGYYKETEKAAWLKLTAVHTADLPLKLLTTGVDMTITCEFKNGKTYVLSGAYLVDEPSSKADDGTIELQFDGNQGSWQ</sequence>
<evidence type="ECO:0000313" key="2">
    <source>
        <dbReference type="Proteomes" id="UP000050455"/>
    </source>
</evidence>
<accession>A0A0P9U498</accession>
<keyword evidence="2" id="KW-1185">Reference proteome</keyword>
<dbReference type="EMBL" id="LJQT01000413">
    <property type="protein sequence ID" value="KPX82059.1"/>
    <property type="molecule type" value="Genomic_DNA"/>
</dbReference>
<organism evidence="1 2">
    <name type="scientific">Pseudomonas meliae</name>
    <dbReference type="NCBI Taxonomy" id="86176"/>
    <lineage>
        <taxon>Bacteria</taxon>
        <taxon>Pseudomonadati</taxon>
        <taxon>Pseudomonadota</taxon>
        <taxon>Gammaproteobacteria</taxon>
        <taxon>Pseudomonadales</taxon>
        <taxon>Pseudomonadaceae</taxon>
        <taxon>Pseudomonas</taxon>
    </lineage>
</organism>